<organism evidence="1 2">
    <name type="scientific">Adineta steineri</name>
    <dbReference type="NCBI Taxonomy" id="433720"/>
    <lineage>
        <taxon>Eukaryota</taxon>
        <taxon>Metazoa</taxon>
        <taxon>Spiralia</taxon>
        <taxon>Gnathifera</taxon>
        <taxon>Rotifera</taxon>
        <taxon>Eurotatoria</taxon>
        <taxon>Bdelloidea</taxon>
        <taxon>Adinetida</taxon>
        <taxon>Adinetidae</taxon>
        <taxon>Adineta</taxon>
    </lineage>
</organism>
<dbReference type="AlphaFoldDB" id="A0A820G4R6"/>
<gene>
    <name evidence="1" type="ORF">OXD698_LOCUS44672</name>
</gene>
<dbReference type="Proteomes" id="UP000663844">
    <property type="component" value="Unassembled WGS sequence"/>
</dbReference>
<accession>A0A820G4R6</accession>
<feature type="non-terminal residue" evidence="1">
    <location>
        <position position="16"/>
    </location>
</feature>
<protein>
    <submittedName>
        <fullName evidence="1">Uncharacterized protein</fullName>
    </submittedName>
</protein>
<proteinExistence type="predicted"/>
<name>A0A820G4R6_9BILA</name>
<reference evidence="1" key="1">
    <citation type="submission" date="2021-02" db="EMBL/GenBank/DDBJ databases">
        <authorList>
            <person name="Nowell W R."/>
        </authorList>
    </citation>
    <scope>NUCLEOTIDE SEQUENCE</scope>
</reference>
<dbReference type="EMBL" id="CAJOAZ010013947">
    <property type="protein sequence ID" value="CAF4273960.1"/>
    <property type="molecule type" value="Genomic_DNA"/>
</dbReference>
<comment type="caution">
    <text evidence="1">The sequence shown here is derived from an EMBL/GenBank/DDBJ whole genome shotgun (WGS) entry which is preliminary data.</text>
</comment>
<sequence length="16" mass="1575">MDFQHRAGGKTGGGGV</sequence>
<evidence type="ECO:0000313" key="2">
    <source>
        <dbReference type="Proteomes" id="UP000663844"/>
    </source>
</evidence>
<evidence type="ECO:0000313" key="1">
    <source>
        <dbReference type="EMBL" id="CAF4273960.1"/>
    </source>
</evidence>